<reference evidence="2 3" key="1">
    <citation type="journal article" date="2007" name="J. Bacteriol.">
        <title>Whole-genome analysis of the methyl tert-butyl ether-degrading beta-proteobacterium Methylibium petroleiphilum PM1.</title>
        <authorList>
            <person name="Kane S.R."/>
            <person name="Chakicherla A.Y."/>
            <person name="Chain P.S.G."/>
            <person name="Schmidt R."/>
            <person name="Shin M.W."/>
            <person name="Legler T.C."/>
            <person name="Scow K.M."/>
            <person name="Larimer F.W."/>
            <person name="Lucas S.M."/>
            <person name="Richardson P.M."/>
            <person name="Hristova K.R."/>
        </authorList>
    </citation>
    <scope>NUCLEOTIDE SEQUENCE [LARGE SCALE GENOMIC DNA]</scope>
    <source>
        <strain evidence="3">ATCC BAA-1232 / LMG 22953 / PM1</strain>
    </source>
</reference>
<feature type="region of interest" description="Disordered" evidence="1">
    <location>
        <begin position="84"/>
        <end position="111"/>
    </location>
</feature>
<dbReference type="eggNOG" id="COG3170">
    <property type="taxonomic scope" value="Bacteria"/>
</dbReference>
<organism evidence="2 3">
    <name type="scientific">Methylibium petroleiphilum (strain ATCC BAA-1232 / LMG 22953 / PM1)</name>
    <dbReference type="NCBI Taxonomy" id="420662"/>
    <lineage>
        <taxon>Bacteria</taxon>
        <taxon>Pseudomonadati</taxon>
        <taxon>Pseudomonadota</taxon>
        <taxon>Betaproteobacteria</taxon>
        <taxon>Burkholderiales</taxon>
        <taxon>Sphaerotilaceae</taxon>
        <taxon>Methylibium</taxon>
    </lineage>
</organism>
<evidence type="ECO:0000313" key="3">
    <source>
        <dbReference type="Proteomes" id="UP000000366"/>
    </source>
</evidence>
<proteinExistence type="predicted"/>
<feature type="compositionally biased region" description="Low complexity" evidence="1">
    <location>
        <begin position="165"/>
        <end position="185"/>
    </location>
</feature>
<dbReference type="STRING" id="420662.Mpe_A3388"/>
<evidence type="ECO:0000256" key="1">
    <source>
        <dbReference type="SAM" id="MobiDB-lite"/>
    </source>
</evidence>
<accession>A2SLA2</accession>
<dbReference type="KEGG" id="mpt:Mpe_A3388"/>
<evidence type="ECO:0000313" key="2">
    <source>
        <dbReference type="EMBL" id="ABM96341.1"/>
    </source>
</evidence>
<dbReference type="RefSeq" id="WP_011830962.1">
    <property type="nucleotide sequence ID" value="NC_008825.1"/>
</dbReference>
<evidence type="ECO:0008006" key="4">
    <source>
        <dbReference type="Google" id="ProtNLM"/>
    </source>
</evidence>
<gene>
    <name evidence="2" type="ordered locus">Mpe_A3388</name>
</gene>
<keyword evidence="3" id="KW-1185">Reference proteome</keyword>
<sequence>MADVDPDPKAGGTSFFRKVVKFVANPATDWTELNTPGGTEEPLQSGYAKSELKAMIERKRRNDFVRKREFDMLRKIRREGLPADGLAGLQISDLDDSDQSRSNSVARPDDAAVKAKIDEIEQQMEGEVIARRANPTKPPGFYTASTVQGALDERAAPMNEPFNIDGAGAPSPSDAAPASVSSIPVLDAAVTTPPQEGPLAWDAAPAPTAAPASPPAPITTPTAPGVPIAAAAPPAVHLGRPGMSDFGNPFAVEVNEIAHDPELDEAVISFANAEFEGCERSIRGLISDDGERANHAETWLVLFDLYRATGQQPPFESLALDYVQRFGWSAPQWFSIPQLVAAENAAAASTAQAVRSQGSIGWAAPEQLDGEGVALLRSRTLQLPMPWVMDWSPLRRIDAQACGELSQLMHHWGTQKLQMRWIGAEQLLSVLAEAAPTGVRDADPAYWLLRLATLRLCNRPDQFDEIAIDYCVTYEVSPPSWEASLCVVKMADAGGMTLASRSMVTSDATSGFAESQVLEEAGGVRTAAVELSGQLVGDIGSVLQRLESQLGNSTVVSVNCARLIRMDFVAAGDLLNWVLHRRNENRLVHFEDAHRLLGLFFNAMGINEHARVKVRNL</sequence>
<feature type="region of interest" description="Disordered" evidence="1">
    <location>
        <begin position="159"/>
        <end position="223"/>
    </location>
</feature>
<protein>
    <recommendedName>
        <fullName evidence="4">STAS domain-containing protein</fullName>
    </recommendedName>
</protein>
<dbReference type="HOGENOM" id="CLU_486544_0_0_4"/>
<dbReference type="Proteomes" id="UP000000366">
    <property type="component" value="Chromosome"/>
</dbReference>
<name>A2SLA2_METPP</name>
<dbReference type="EMBL" id="CP000555">
    <property type="protein sequence ID" value="ABM96341.1"/>
    <property type="molecule type" value="Genomic_DNA"/>
</dbReference>
<dbReference type="AlphaFoldDB" id="A2SLA2"/>